<evidence type="ECO:0000313" key="3">
    <source>
        <dbReference type="Proteomes" id="UP000006866"/>
    </source>
</evidence>
<dbReference type="InterPro" id="IPR004013">
    <property type="entry name" value="PHP_dom"/>
</dbReference>
<dbReference type="CDD" id="cd07438">
    <property type="entry name" value="PHP_HisPPase_AMP"/>
    <property type="match status" value="1"/>
</dbReference>
<dbReference type="InterPro" id="IPR052018">
    <property type="entry name" value="PHP_domain"/>
</dbReference>
<dbReference type="SUPFAM" id="SSF89550">
    <property type="entry name" value="PHP domain-like"/>
    <property type="match status" value="1"/>
</dbReference>
<dbReference type="Pfam" id="PF02811">
    <property type="entry name" value="PHP"/>
    <property type="match status" value="1"/>
</dbReference>
<proteinExistence type="predicted"/>
<feature type="domain" description="Polymerase/histidinol phosphatase N-terminal" evidence="1">
    <location>
        <begin position="14"/>
        <end position="79"/>
    </location>
</feature>
<keyword evidence="3" id="KW-1185">Reference proteome</keyword>
<dbReference type="STRING" id="572479.Hprae_1828"/>
<protein>
    <submittedName>
        <fullName evidence="2">PHP domain protein</fullName>
    </submittedName>
</protein>
<dbReference type="SMART" id="SM00481">
    <property type="entry name" value="POLIIIAc"/>
    <property type="match status" value="1"/>
</dbReference>
<name>E3DQP2_HALPG</name>
<dbReference type="AlphaFoldDB" id="E3DQP2"/>
<reference evidence="3" key="1">
    <citation type="submission" date="2010-10" db="EMBL/GenBank/DDBJ databases">
        <title>The complete genome of Halanaerobium praevalens DSM 2228.</title>
        <authorList>
            <consortium name="US DOE Joint Genome Institute (JGI-PGF)"/>
            <person name="Lucas S."/>
            <person name="Copeland A."/>
            <person name="Lapidus A."/>
            <person name="Glavina del Rio T."/>
            <person name="Dalin E."/>
            <person name="Tice H."/>
            <person name="Bruce D."/>
            <person name="Goodwin L."/>
            <person name="Pitluck S."/>
            <person name="Kyrpides N."/>
            <person name="Mavromatis K."/>
            <person name="Ivanova N."/>
            <person name="Ovchinnikova G."/>
            <person name="Chertkov O."/>
            <person name="Detter J.C."/>
            <person name="Han C."/>
            <person name="Larimer F."/>
            <person name="Land M."/>
            <person name="Hauser L."/>
            <person name="Markowitz V."/>
            <person name="Cheng J.-F."/>
            <person name="Hugenholtz P."/>
            <person name="Woyke T."/>
            <person name="Wu D."/>
            <person name="Tindall B."/>
            <person name="Pomrenke H.G."/>
            <person name="Brambilla E."/>
            <person name="Klenk H.-P."/>
            <person name="Eisen J.A."/>
        </authorList>
    </citation>
    <scope>NUCLEOTIDE SEQUENCE [LARGE SCALE GENOMIC DNA]</scope>
    <source>
        <strain evidence="3">ATCC 33744 / DSM 2228 / GSL</strain>
    </source>
</reference>
<reference evidence="2 3" key="2">
    <citation type="journal article" date="2011" name="Stand. Genomic Sci.">
        <title>Complete genome sequence of the extremely halophilic Halanaerobium praevalens type strain (GSL).</title>
        <authorList>
            <person name="Ivanova N."/>
            <person name="Sikorski J."/>
            <person name="Chertkov O."/>
            <person name="Nolan M."/>
            <person name="Lucas S."/>
            <person name="Hammon N."/>
            <person name="Deshpande S."/>
            <person name="Cheng J.F."/>
            <person name="Tapia R."/>
            <person name="Han C."/>
            <person name="Goodwin L."/>
            <person name="Pitluck S."/>
            <person name="Huntemann M."/>
            <person name="Liolios K."/>
            <person name="Pagani I."/>
            <person name="Mavromatis K."/>
            <person name="Ovchinikova G."/>
            <person name="Pati A."/>
            <person name="Chen A."/>
            <person name="Palaniappan K."/>
            <person name="Land M."/>
            <person name="Hauser L."/>
            <person name="Brambilla E.M."/>
            <person name="Kannan K.P."/>
            <person name="Rohde M."/>
            <person name="Tindall B.J."/>
            <person name="Goker M."/>
            <person name="Detter J.C."/>
            <person name="Woyke T."/>
            <person name="Bristow J."/>
            <person name="Eisen J.A."/>
            <person name="Markowitz V."/>
            <person name="Hugenholtz P."/>
            <person name="Kyrpides N.C."/>
            <person name="Klenk H.P."/>
            <person name="Lapidus A."/>
        </authorList>
    </citation>
    <scope>NUCLEOTIDE SEQUENCE [LARGE SCALE GENOMIC DNA]</scope>
    <source>
        <strain evidence="3">ATCC 33744 / DSM 2228 / GSL</strain>
    </source>
</reference>
<dbReference type="PANTHER" id="PTHR42924:SF3">
    <property type="entry name" value="POLYMERASE_HISTIDINOL PHOSPHATASE N-TERMINAL DOMAIN-CONTAINING PROTEIN"/>
    <property type="match status" value="1"/>
</dbReference>
<dbReference type="OrthoDB" id="9804333at2"/>
<dbReference type="HOGENOM" id="CLU_067347_1_0_9"/>
<dbReference type="KEGG" id="hpk:Hprae_1828"/>
<dbReference type="Gene3D" id="1.10.150.650">
    <property type="match status" value="1"/>
</dbReference>
<organism evidence="2 3">
    <name type="scientific">Halanaerobium praevalens (strain ATCC 33744 / DSM 2228 / GSL)</name>
    <dbReference type="NCBI Taxonomy" id="572479"/>
    <lineage>
        <taxon>Bacteria</taxon>
        <taxon>Bacillati</taxon>
        <taxon>Bacillota</taxon>
        <taxon>Clostridia</taxon>
        <taxon>Halanaerobiales</taxon>
        <taxon>Halanaerobiaceae</taxon>
        <taxon>Halanaerobium</taxon>
    </lineage>
</organism>
<gene>
    <name evidence="2" type="ordered locus">Hprae_1828</name>
</gene>
<dbReference type="InterPro" id="IPR016195">
    <property type="entry name" value="Pol/histidinol_Pase-like"/>
</dbReference>
<dbReference type="GO" id="GO:0004534">
    <property type="term" value="F:5'-3' RNA exonuclease activity"/>
    <property type="evidence" value="ECO:0007669"/>
    <property type="project" value="TreeGrafter"/>
</dbReference>
<sequence length="295" mass="32220">MSKNKNNFGERKKIDLHMHTTASDGASTPAELVDTCLELGLETIAVTDHDNLNSVKETQALASKKGLKVIPGIEISTYRGGAEYHILGYFIDLENDALLGLTEAILDSRVERTHKMIEKLSQMGYPLEFEDVKKFATGVSLGRPHLARAMVEKGYIDEIGDAFTQELIAGGGKAYAEKKNVLPAEAIEVILNAGGIPVIAHPYVINHGPALEQAEIARLKEVGLKGIEVYQTKHDQKTTEHYKKIANELDLLITGGSDYHGENSPGILPGDCGLSRAELEKLEAFMQKENSESPK</sequence>
<evidence type="ECO:0000259" key="1">
    <source>
        <dbReference type="SMART" id="SM00481"/>
    </source>
</evidence>
<evidence type="ECO:0000313" key="2">
    <source>
        <dbReference type="EMBL" id="ADO77953.1"/>
    </source>
</evidence>
<dbReference type="RefSeq" id="WP_014553970.1">
    <property type="nucleotide sequence ID" value="NC_017455.1"/>
</dbReference>
<dbReference type="InterPro" id="IPR003141">
    <property type="entry name" value="Pol/His_phosphatase_N"/>
</dbReference>
<dbReference type="PATRIC" id="fig|572479.3.peg.1861"/>
<accession>E3DQP2</accession>
<dbReference type="Gene3D" id="3.20.20.140">
    <property type="entry name" value="Metal-dependent hydrolases"/>
    <property type="match status" value="1"/>
</dbReference>
<dbReference type="Proteomes" id="UP000006866">
    <property type="component" value="Chromosome"/>
</dbReference>
<dbReference type="eggNOG" id="COG0613">
    <property type="taxonomic scope" value="Bacteria"/>
</dbReference>
<dbReference type="EMBL" id="CP002175">
    <property type="protein sequence ID" value="ADO77953.1"/>
    <property type="molecule type" value="Genomic_DNA"/>
</dbReference>
<dbReference type="PANTHER" id="PTHR42924">
    <property type="entry name" value="EXONUCLEASE"/>
    <property type="match status" value="1"/>
</dbReference>
<dbReference type="GO" id="GO:0035312">
    <property type="term" value="F:5'-3' DNA exonuclease activity"/>
    <property type="evidence" value="ECO:0007669"/>
    <property type="project" value="TreeGrafter"/>
</dbReference>